<dbReference type="AlphaFoldDB" id="A0A0A8R5V9"/>
<feature type="transmembrane region" description="Helical" evidence="2">
    <location>
        <begin position="169"/>
        <end position="193"/>
    </location>
</feature>
<feature type="transmembrane region" description="Helical" evidence="2">
    <location>
        <begin position="310"/>
        <end position="333"/>
    </location>
</feature>
<feature type="transmembrane region" description="Helical" evidence="2">
    <location>
        <begin position="252"/>
        <end position="271"/>
    </location>
</feature>
<protein>
    <submittedName>
        <fullName evidence="3">Protease PrsW family protein</fullName>
    </submittedName>
</protein>
<feature type="compositionally biased region" description="Pro residues" evidence="1">
    <location>
        <begin position="469"/>
        <end position="487"/>
    </location>
</feature>
<sequence length="500" mass="54776">MPTSPPTPKAVASPTALERRERRLVGLPAPAVPGRGWFSSALHRPTTWLLVVFFPLCVFLLWRVYLMFRVQTITSVAQATEKAGQRMEPTVGQFNEAVVKCAQLAAISLAIGLFLYFLIDRIHRTGFLLKVICVFWGGAVAVYFAVFVNSWVAALLGDSANDESASTKAAIYVAPFVEEFAKATVLILLAILVRRRLVSAIQVVTLAGLSAMSFAATENITYYLKTYVSAAMVYGQDPTSALRAMFLQRGLLTWWGHPLFTTCTAIGVAFAMRNRSKWVRVVAPLAGYLCAATLHMLFNGSSLFFGDDAGAAMTFLLIFGASGVIGLLIRYFIHLRSEGRLVGQRLADFVREGWLDPRDPHVFSGFFRRVKLLLAALLRGPRTLIATVRIQRAMIELAYLRASVTWGTVDEAGQLRSRELLAIIRDARGTGLSETDGLHIKPTNWTLRNIRAALGRLIARLRPRRSPGSTPPLAPPPTGTPVMPPSPQAGQPVGAGQRWG</sequence>
<keyword evidence="2" id="KW-1133">Transmembrane helix</keyword>
<dbReference type="PANTHER" id="PTHR36844:SF1">
    <property type="entry name" value="PROTEASE PRSW"/>
    <property type="match status" value="1"/>
</dbReference>
<dbReference type="OMA" id="LVIWTRQ"/>
<gene>
    <name evidence="3" type="ORF">PFR_JS23_1496</name>
</gene>
<feature type="transmembrane region" description="Helical" evidence="2">
    <location>
        <begin position="97"/>
        <end position="119"/>
    </location>
</feature>
<reference evidence="3 4" key="1">
    <citation type="submission" date="2016-09" db="EMBL/GenBank/DDBJ databases">
        <authorList>
            <person name="Laine KS P."/>
        </authorList>
    </citation>
    <scope>NUCLEOTIDE SEQUENCE [LARGE SCALE GENOMIC DNA]</scope>
    <source>
        <strain evidence="3">PFRJS-23</strain>
    </source>
</reference>
<keyword evidence="2" id="KW-0812">Transmembrane</keyword>
<keyword evidence="2" id="KW-0472">Membrane</keyword>
<dbReference type="InterPro" id="IPR026898">
    <property type="entry name" value="PrsW"/>
</dbReference>
<organism evidence="3 4">
    <name type="scientific">Propionibacterium freudenreichii</name>
    <dbReference type="NCBI Taxonomy" id="1744"/>
    <lineage>
        <taxon>Bacteria</taxon>
        <taxon>Bacillati</taxon>
        <taxon>Actinomycetota</taxon>
        <taxon>Actinomycetes</taxon>
        <taxon>Propionibacteriales</taxon>
        <taxon>Propionibacteriaceae</taxon>
        <taxon>Propionibacterium</taxon>
    </lineage>
</organism>
<feature type="transmembrane region" description="Helical" evidence="2">
    <location>
        <begin position="131"/>
        <end position="157"/>
    </location>
</feature>
<feature type="region of interest" description="Disordered" evidence="1">
    <location>
        <begin position="461"/>
        <end position="500"/>
    </location>
</feature>
<dbReference type="GO" id="GO:0008233">
    <property type="term" value="F:peptidase activity"/>
    <property type="evidence" value="ECO:0007669"/>
    <property type="project" value="UniProtKB-KW"/>
</dbReference>
<feature type="transmembrane region" description="Helical" evidence="2">
    <location>
        <begin position="278"/>
        <end position="298"/>
    </location>
</feature>
<evidence type="ECO:0000256" key="1">
    <source>
        <dbReference type="SAM" id="MobiDB-lite"/>
    </source>
</evidence>
<dbReference type="PANTHER" id="PTHR36844">
    <property type="entry name" value="PROTEASE PRSW"/>
    <property type="match status" value="1"/>
</dbReference>
<feature type="transmembrane region" description="Helical" evidence="2">
    <location>
        <begin position="200"/>
        <end position="224"/>
    </location>
</feature>
<dbReference type="GO" id="GO:0006508">
    <property type="term" value="P:proteolysis"/>
    <property type="evidence" value="ECO:0007669"/>
    <property type="project" value="UniProtKB-KW"/>
</dbReference>
<accession>A0A0A8R5V9</accession>
<dbReference type="Pfam" id="PF13367">
    <property type="entry name" value="PrsW-protease"/>
    <property type="match status" value="1"/>
</dbReference>
<name>A0A0A8R5V9_9ACTN</name>
<keyword evidence="3" id="KW-0645">Protease</keyword>
<dbReference type="Proteomes" id="UP000250080">
    <property type="component" value="Chromosome I"/>
</dbReference>
<dbReference type="EMBL" id="LT618793">
    <property type="protein sequence ID" value="SCQ79832.1"/>
    <property type="molecule type" value="Genomic_DNA"/>
</dbReference>
<dbReference type="RefSeq" id="WP_013160704.1">
    <property type="nucleotide sequence ID" value="NZ_CCYS01000037.1"/>
</dbReference>
<dbReference type="OrthoDB" id="9785431at2"/>
<evidence type="ECO:0000313" key="4">
    <source>
        <dbReference type="Proteomes" id="UP000250080"/>
    </source>
</evidence>
<keyword evidence="3" id="KW-0378">Hydrolase</keyword>
<proteinExistence type="predicted"/>
<feature type="transmembrane region" description="Helical" evidence="2">
    <location>
        <begin position="47"/>
        <end position="65"/>
    </location>
</feature>
<evidence type="ECO:0000256" key="2">
    <source>
        <dbReference type="SAM" id="Phobius"/>
    </source>
</evidence>
<evidence type="ECO:0000313" key="3">
    <source>
        <dbReference type="EMBL" id="SCQ79832.1"/>
    </source>
</evidence>